<comment type="caution">
    <text evidence="2">The sequence shown here is derived from an EMBL/GenBank/DDBJ whole genome shotgun (WGS) entry which is preliminary data.</text>
</comment>
<evidence type="ECO:0000313" key="2">
    <source>
        <dbReference type="EMBL" id="KAL2284206.1"/>
    </source>
</evidence>
<feature type="region of interest" description="Disordered" evidence="1">
    <location>
        <begin position="199"/>
        <end position="237"/>
    </location>
</feature>
<feature type="region of interest" description="Disordered" evidence="1">
    <location>
        <begin position="1"/>
        <end position="22"/>
    </location>
</feature>
<dbReference type="EMBL" id="JBAWTH010000038">
    <property type="protein sequence ID" value="KAL2284206.1"/>
    <property type="molecule type" value="Genomic_DNA"/>
</dbReference>
<accession>A0ABR4EP45</accession>
<organism evidence="2 3">
    <name type="scientific">Diaporthe vaccinii</name>
    <dbReference type="NCBI Taxonomy" id="105482"/>
    <lineage>
        <taxon>Eukaryota</taxon>
        <taxon>Fungi</taxon>
        <taxon>Dikarya</taxon>
        <taxon>Ascomycota</taxon>
        <taxon>Pezizomycotina</taxon>
        <taxon>Sordariomycetes</taxon>
        <taxon>Sordariomycetidae</taxon>
        <taxon>Diaporthales</taxon>
        <taxon>Diaporthaceae</taxon>
        <taxon>Diaporthe</taxon>
        <taxon>Diaporthe eres species complex</taxon>
    </lineage>
</organism>
<feature type="compositionally biased region" description="Polar residues" evidence="1">
    <location>
        <begin position="1"/>
        <end position="12"/>
    </location>
</feature>
<feature type="region of interest" description="Disordered" evidence="1">
    <location>
        <begin position="379"/>
        <end position="426"/>
    </location>
</feature>
<feature type="compositionally biased region" description="Polar residues" evidence="1">
    <location>
        <begin position="385"/>
        <end position="402"/>
    </location>
</feature>
<proteinExistence type="predicted"/>
<reference evidence="2 3" key="1">
    <citation type="submission" date="2024-03" db="EMBL/GenBank/DDBJ databases">
        <title>A high-quality draft genome sequence of Diaporthe vaccinii, a causative agent of upright dieback and viscid rot disease in cranberry plants.</title>
        <authorList>
            <person name="Sarrasin M."/>
            <person name="Lang B.F."/>
            <person name="Burger G."/>
        </authorList>
    </citation>
    <scope>NUCLEOTIDE SEQUENCE [LARGE SCALE GENOMIC DNA]</scope>
    <source>
        <strain evidence="2 3">IS7</strain>
    </source>
</reference>
<feature type="region of interest" description="Disordered" evidence="1">
    <location>
        <begin position="303"/>
        <end position="367"/>
    </location>
</feature>
<keyword evidence="3" id="KW-1185">Reference proteome</keyword>
<protein>
    <submittedName>
        <fullName evidence="2">Uncharacterized protein</fullName>
    </submittedName>
</protein>
<feature type="region of interest" description="Disordered" evidence="1">
    <location>
        <begin position="56"/>
        <end position="84"/>
    </location>
</feature>
<sequence length="542" mass="58328">MPPRRQASSSVAANDDAQQRSAPIAKLLHDHDFADTFQGEASSKFGRRMTSAIHGDADGDADVVGHDGRNGDAAAANGSANGTPAASRLARRASFDFEAAPVDLNELMLRQLKEDRNSLQYDVEWTRHQVGLANITPPESRTYQLRLLDLGHQLRQTNHRIHMREAEIHNYRFGPAPAMYGQQSYAPNPAQHAFFMNAEPPQERRGPGRPLGSKNRARDSLGPTSTPGPQAPPNNAQKAAALASAGAKRILPTEITVATRKSDNAAPCTSCFDCLGVFAFQIDATVDVICANSHQFELTTSRAANGDKGESGPLAKRPRVEVGSPLGSPAEDDSKMAVDSSTGEAARSGDTTKEDNAAQNGQAEEGTPNINAAATSVLAAPTPSTPNVPSISANNGSAQAQAGSTPMATPTTPGGTVDETGPGGSQYQRLGHWMCTLCTSQKYLQHPPPKQPSEPSSWPLRDVSKIVTHYTRMHGEHNRMERCMELGTALQANLGPFRYWIQETKREKIPLEEVREALATLQRGQLPELLRRFSTAARAFPN</sequence>
<evidence type="ECO:0000313" key="3">
    <source>
        <dbReference type="Proteomes" id="UP001600888"/>
    </source>
</evidence>
<dbReference type="Proteomes" id="UP001600888">
    <property type="component" value="Unassembled WGS sequence"/>
</dbReference>
<feature type="compositionally biased region" description="Low complexity" evidence="1">
    <location>
        <begin position="71"/>
        <end position="84"/>
    </location>
</feature>
<evidence type="ECO:0000256" key="1">
    <source>
        <dbReference type="SAM" id="MobiDB-lite"/>
    </source>
</evidence>
<feature type="compositionally biased region" description="Low complexity" evidence="1">
    <location>
        <begin position="403"/>
        <end position="416"/>
    </location>
</feature>
<feature type="compositionally biased region" description="Polar residues" evidence="1">
    <location>
        <begin position="357"/>
        <end position="367"/>
    </location>
</feature>
<gene>
    <name evidence="2" type="ORF">FJTKL_09173</name>
</gene>
<name>A0ABR4EP45_9PEZI</name>